<feature type="region of interest" description="Disordered" evidence="1">
    <location>
        <begin position="67"/>
        <end position="93"/>
    </location>
</feature>
<evidence type="ECO:0000313" key="3">
    <source>
        <dbReference type="Proteomes" id="UP000799779"/>
    </source>
</evidence>
<evidence type="ECO:0000313" key="2">
    <source>
        <dbReference type="EMBL" id="KAF1997471.1"/>
    </source>
</evidence>
<evidence type="ECO:0000256" key="1">
    <source>
        <dbReference type="SAM" id="MobiDB-lite"/>
    </source>
</evidence>
<organism evidence="2 3">
    <name type="scientific">Amniculicola lignicola CBS 123094</name>
    <dbReference type="NCBI Taxonomy" id="1392246"/>
    <lineage>
        <taxon>Eukaryota</taxon>
        <taxon>Fungi</taxon>
        <taxon>Dikarya</taxon>
        <taxon>Ascomycota</taxon>
        <taxon>Pezizomycotina</taxon>
        <taxon>Dothideomycetes</taxon>
        <taxon>Pleosporomycetidae</taxon>
        <taxon>Pleosporales</taxon>
        <taxon>Amniculicolaceae</taxon>
        <taxon>Amniculicola</taxon>
    </lineage>
</organism>
<dbReference type="EMBL" id="ML977613">
    <property type="protein sequence ID" value="KAF1997471.1"/>
    <property type="molecule type" value="Genomic_DNA"/>
</dbReference>
<sequence length="264" mass="29109">MRVETTSGRPGFRVQVQSVALACSSGVRDSWRLASGPGPCERGSRGRRGDEKLVVGRSGTWECCESQVAQDNNPPPSATRACEQQRTPSKAAQDGRWELPLELWGCLEQGRRGCNLVKCLVTQRRWSRLGVLRAATRSLCGRPFKKRRGGLFTFASSSVKARGTNANALSVSSSSTVILGDHAQSPLKNNVEEDGRKANQAPSQRFVVCYRETNVQHYRDILRLRTADLPRFLQVHTGSFHEVSPSVADAHLKASLKNLLTAFY</sequence>
<name>A0A6A5WBE2_9PLEO</name>
<proteinExistence type="predicted"/>
<accession>A0A6A5WBE2</accession>
<keyword evidence="3" id="KW-1185">Reference proteome</keyword>
<reference evidence="2" key="1">
    <citation type="journal article" date="2020" name="Stud. Mycol.">
        <title>101 Dothideomycetes genomes: a test case for predicting lifestyles and emergence of pathogens.</title>
        <authorList>
            <person name="Haridas S."/>
            <person name="Albert R."/>
            <person name="Binder M."/>
            <person name="Bloem J."/>
            <person name="Labutti K."/>
            <person name="Salamov A."/>
            <person name="Andreopoulos B."/>
            <person name="Baker S."/>
            <person name="Barry K."/>
            <person name="Bills G."/>
            <person name="Bluhm B."/>
            <person name="Cannon C."/>
            <person name="Castanera R."/>
            <person name="Culley D."/>
            <person name="Daum C."/>
            <person name="Ezra D."/>
            <person name="Gonzalez J."/>
            <person name="Henrissat B."/>
            <person name="Kuo A."/>
            <person name="Liang C."/>
            <person name="Lipzen A."/>
            <person name="Lutzoni F."/>
            <person name="Magnuson J."/>
            <person name="Mondo S."/>
            <person name="Nolan M."/>
            <person name="Ohm R."/>
            <person name="Pangilinan J."/>
            <person name="Park H.-J."/>
            <person name="Ramirez L."/>
            <person name="Alfaro M."/>
            <person name="Sun H."/>
            <person name="Tritt A."/>
            <person name="Yoshinaga Y."/>
            <person name="Zwiers L.-H."/>
            <person name="Turgeon B."/>
            <person name="Goodwin S."/>
            <person name="Spatafora J."/>
            <person name="Crous P."/>
            <person name="Grigoriev I."/>
        </authorList>
    </citation>
    <scope>NUCLEOTIDE SEQUENCE</scope>
    <source>
        <strain evidence="2">CBS 123094</strain>
    </source>
</reference>
<gene>
    <name evidence="2" type="ORF">P154DRAFT_578890</name>
</gene>
<dbReference type="Proteomes" id="UP000799779">
    <property type="component" value="Unassembled WGS sequence"/>
</dbReference>
<protein>
    <submittedName>
        <fullName evidence="2">Uncharacterized protein</fullName>
    </submittedName>
</protein>
<dbReference type="AlphaFoldDB" id="A0A6A5WBE2"/>